<dbReference type="Gene3D" id="1.25.40.10">
    <property type="entry name" value="Tetratricopeptide repeat domain"/>
    <property type="match status" value="1"/>
</dbReference>
<dbReference type="InterPro" id="IPR001915">
    <property type="entry name" value="Peptidase_M48"/>
</dbReference>
<keyword evidence="4 8" id="KW-0574">Periplasm</keyword>
<keyword evidence="7 8" id="KW-0482">Metalloprotease</keyword>
<reference evidence="10 11" key="1">
    <citation type="submission" date="2013-06" db="EMBL/GenBank/DDBJ databases">
        <title>The Genome Sequence of Acinetobacter rudis CIP 110305.</title>
        <authorList>
            <consortium name="The Broad Institute Genome Sequencing Platform"/>
            <consortium name="The Broad Institute Genome Sequencing Center for Infectious Disease"/>
            <person name="Cerqueira G."/>
            <person name="Feldgarden M."/>
            <person name="Courvalin P."/>
            <person name="Perichon B."/>
            <person name="Grillot-Courvalin C."/>
            <person name="Clermont D."/>
            <person name="Rocha E."/>
            <person name="Yoon E.-J."/>
            <person name="Nemec A."/>
            <person name="Young S.K."/>
            <person name="Zeng Q."/>
            <person name="Gargeya S."/>
            <person name="Fitzgerald M."/>
            <person name="Abouelleil A."/>
            <person name="Alvarado L."/>
            <person name="Berlin A.M."/>
            <person name="Chapman S.B."/>
            <person name="Dewar J."/>
            <person name="Goldberg J."/>
            <person name="Griggs A."/>
            <person name="Gujja S."/>
            <person name="Hansen M."/>
            <person name="Howarth C."/>
            <person name="Imamovic A."/>
            <person name="Larimer J."/>
            <person name="McCowan C."/>
            <person name="Murphy C."/>
            <person name="Pearson M."/>
            <person name="Priest M."/>
            <person name="Roberts A."/>
            <person name="Saif S."/>
            <person name="Shea T."/>
            <person name="Sykes S."/>
            <person name="Wortman J."/>
            <person name="Nusbaum C."/>
            <person name="Birren B."/>
        </authorList>
    </citation>
    <scope>NUCLEOTIDE SEQUENCE [LARGE SCALE GENOMIC DNA]</scope>
    <source>
        <strain evidence="10 11">CIP 110305</strain>
    </source>
</reference>
<dbReference type="HAMAP" id="MF_00997">
    <property type="entry name" value="Protease_BepA"/>
    <property type="match status" value="1"/>
</dbReference>
<dbReference type="PANTHER" id="PTHR22726">
    <property type="entry name" value="METALLOENDOPEPTIDASE OMA1"/>
    <property type="match status" value="1"/>
</dbReference>
<feature type="active site" description="Proton donor" evidence="8">
    <location>
        <position position="244"/>
    </location>
</feature>
<dbReference type="InterPro" id="IPR051156">
    <property type="entry name" value="Mito/Outer_Membr_Metalloprot"/>
</dbReference>
<comment type="subcellular location">
    <subcellularLocation>
        <location evidence="8">Periplasm</location>
    </subcellularLocation>
</comment>
<evidence type="ECO:0000256" key="8">
    <source>
        <dbReference type="HAMAP-Rule" id="MF_00997"/>
    </source>
</evidence>
<dbReference type="GO" id="GO:0051603">
    <property type="term" value="P:proteolysis involved in protein catabolic process"/>
    <property type="evidence" value="ECO:0007669"/>
    <property type="project" value="TreeGrafter"/>
</dbReference>
<dbReference type="AlphaFoldDB" id="S3MUK2"/>
<keyword evidence="6 8" id="KW-0862">Zinc</keyword>
<keyword evidence="1 8" id="KW-0645">Protease</keyword>
<sequence>MGVNRVIWSIHNWLKEHNTSAIIYLIFNAIVDVVRFRVYDLKKTILSIALCFTTAAQSAQFFTQNTGSPQLEIPEIGGGVGLIDQQKEKIIGEKVFRQVQSQLPVLRDPWLEDQFMLVFSNLLSQAELGKPIALVLVSDSQINAFAVPGGLFALNTGLVTSARNMDEVVGVMAHEIAHVKQRHYSRSQEAFKGQGLLALAGIIVGAALATKADGDVGGAVMMGTQAALMSRQLNYSRNQEREADRIGMNFMGGAGYNPQAMADFFETMNRATSRVSFLPDFWLTHPLTTERMSEARLRANQMPKVPYNSQLAEFDVIKWYTAVMSGQAAESQLQVLAKQNNYAGLLALTRFYLKQGDYKLAQQQLDHAKSINTQHNLVVLLQTDIFLGLNKLDDAEKTVLARQRIIPENRALNFKLAEVYIRKGNAAGAERLVNPFLRKNENDIIAWKLMQQAANIDTANPMRAVNVLRYRAEAEYWSGLEESAIKSLIHAQRLSKDNQAMSAKIDDRLKTMQYERQLKI</sequence>
<feature type="active site" evidence="8">
    <location>
        <position position="175"/>
    </location>
</feature>
<keyword evidence="3 8" id="KW-0732">Signal</keyword>
<dbReference type="CDD" id="cd07332">
    <property type="entry name" value="M48C_Oma1_like"/>
    <property type="match status" value="1"/>
</dbReference>
<evidence type="ECO:0000259" key="9">
    <source>
        <dbReference type="Pfam" id="PF01435"/>
    </source>
</evidence>
<comment type="similarity">
    <text evidence="8">Belongs to the peptidase M48 family. BepA subfamily.</text>
</comment>
<comment type="caution">
    <text evidence="10">The sequence shown here is derived from an EMBL/GenBank/DDBJ whole genome shotgun (WGS) entry which is preliminary data.</text>
</comment>
<gene>
    <name evidence="10" type="ORF">F945_02469</name>
</gene>
<evidence type="ECO:0000256" key="4">
    <source>
        <dbReference type="ARBA" id="ARBA00022764"/>
    </source>
</evidence>
<dbReference type="PATRIC" id="fig|421052.3.peg.2415"/>
<accession>S3MUK2</accession>
<dbReference type="InterPro" id="IPR030873">
    <property type="entry name" value="Protease_BepA"/>
</dbReference>
<dbReference type="EMBL" id="ATGI01000032">
    <property type="protein sequence ID" value="EPF71440.1"/>
    <property type="molecule type" value="Genomic_DNA"/>
</dbReference>
<dbReference type="GO" id="GO:0004222">
    <property type="term" value="F:metalloendopeptidase activity"/>
    <property type="evidence" value="ECO:0007669"/>
    <property type="project" value="InterPro"/>
</dbReference>
<dbReference type="GO" id="GO:0042597">
    <property type="term" value="C:periplasmic space"/>
    <property type="evidence" value="ECO:0007669"/>
    <property type="project" value="UniProtKB-SubCell"/>
</dbReference>
<organism evidence="10 11">
    <name type="scientific">Acinetobacter rudis CIP 110305</name>
    <dbReference type="NCBI Taxonomy" id="421052"/>
    <lineage>
        <taxon>Bacteria</taxon>
        <taxon>Pseudomonadati</taxon>
        <taxon>Pseudomonadota</taxon>
        <taxon>Gammaproteobacteria</taxon>
        <taxon>Moraxellales</taxon>
        <taxon>Moraxellaceae</taxon>
        <taxon>Acinetobacter</taxon>
    </lineage>
</organism>
<dbReference type="Gene3D" id="3.30.2010.10">
    <property type="entry name" value="Metalloproteases ('zincins'), catalytic domain"/>
    <property type="match status" value="1"/>
</dbReference>
<feature type="binding site" evidence="8">
    <location>
        <position position="178"/>
    </location>
    <ligand>
        <name>Zn(2+)</name>
        <dbReference type="ChEBI" id="CHEBI:29105"/>
        <note>catalytic</note>
    </ligand>
</feature>
<evidence type="ECO:0000256" key="2">
    <source>
        <dbReference type="ARBA" id="ARBA00022723"/>
    </source>
</evidence>
<dbReference type="InterPro" id="IPR011990">
    <property type="entry name" value="TPR-like_helical_dom_sf"/>
</dbReference>
<evidence type="ECO:0000256" key="5">
    <source>
        <dbReference type="ARBA" id="ARBA00022801"/>
    </source>
</evidence>
<proteinExistence type="inferred from homology"/>
<dbReference type="Proteomes" id="UP000014568">
    <property type="component" value="Unassembled WGS sequence"/>
</dbReference>
<evidence type="ECO:0000256" key="6">
    <source>
        <dbReference type="ARBA" id="ARBA00022833"/>
    </source>
</evidence>
<comment type="function">
    <text evidence="8">Functions as both a chaperone and a metalloprotease. Maintains the integrity of the outer membrane by promoting either the assembly or the elimination of outer membrane proteins, depending on their folding state.</text>
</comment>
<dbReference type="Pfam" id="PF01435">
    <property type="entry name" value="Peptidase_M48"/>
    <property type="match status" value="1"/>
</dbReference>
<dbReference type="eggNOG" id="COG4783">
    <property type="taxonomic scope" value="Bacteria"/>
</dbReference>
<evidence type="ECO:0000256" key="7">
    <source>
        <dbReference type="ARBA" id="ARBA00023049"/>
    </source>
</evidence>
<dbReference type="PANTHER" id="PTHR22726:SF1">
    <property type="entry name" value="METALLOENDOPEPTIDASE OMA1, MITOCHONDRIAL"/>
    <property type="match status" value="1"/>
</dbReference>
<feature type="binding site" evidence="8">
    <location>
        <position position="240"/>
    </location>
    <ligand>
        <name>Zn(2+)</name>
        <dbReference type="ChEBI" id="CHEBI:29105"/>
        <note>catalytic</note>
    </ligand>
</feature>
<dbReference type="GO" id="GO:0016020">
    <property type="term" value="C:membrane"/>
    <property type="evidence" value="ECO:0007669"/>
    <property type="project" value="InterPro"/>
</dbReference>
<name>S3MUK2_9GAMM</name>
<protein>
    <recommendedName>
        <fullName evidence="8">Putative beta-barrel assembly-enhancing protease</fullName>
        <ecNumber evidence="8">3.4.-.-</ecNumber>
    </recommendedName>
</protein>
<comment type="cofactor">
    <cofactor evidence="8">
        <name>Zn(2+)</name>
        <dbReference type="ChEBI" id="CHEBI:29105"/>
    </cofactor>
    <text evidence="8">Binds 1 zinc ion per subunit.</text>
</comment>
<feature type="domain" description="Peptidase M48" evidence="9">
    <location>
        <begin position="121"/>
        <end position="296"/>
    </location>
</feature>
<evidence type="ECO:0000256" key="1">
    <source>
        <dbReference type="ARBA" id="ARBA00022670"/>
    </source>
</evidence>
<feature type="binding site" evidence="8">
    <location>
        <position position="174"/>
    </location>
    <ligand>
        <name>Zn(2+)</name>
        <dbReference type="ChEBI" id="CHEBI:29105"/>
        <note>catalytic</note>
    </ligand>
</feature>
<dbReference type="EC" id="3.4.-.-" evidence="8"/>
<evidence type="ECO:0000313" key="11">
    <source>
        <dbReference type="Proteomes" id="UP000014568"/>
    </source>
</evidence>
<keyword evidence="11" id="KW-1185">Reference proteome</keyword>
<dbReference type="OrthoDB" id="9810445at2"/>
<dbReference type="SUPFAM" id="SSF48452">
    <property type="entry name" value="TPR-like"/>
    <property type="match status" value="1"/>
</dbReference>
<keyword evidence="5 8" id="KW-0378">Hydrolase</keyword>
<evidence type="ECO:0000256" key="3">
    <source>
        <dbReference type="ARBA" id="ARBA00022729"/>
    </source>
</evidence>
<dbReference type="HOGENOM" id="CLU_030556_1_1_6"/>
<dbReference type="GO" id="GO:0008270">
    <property type="term" value="F:zinc ion binding"/>
    <property type="evidence" value="ECO:0007669"/>
    <property type="project" value="UniProtKB-UniRule"/>
</dbReference>
<evidence type="ECO:0000313" key="10">
    <source>
        <dbReference type="EMBL" id="EPF71440.1"/>
    </source>
</evidence>
<keyword evidence="2 8" id="KW-0479">Metal-binding</keyword>
<dbReference type="STRING" id="632955.GCA_000829675_01015"/>